<dbReference type="InterPro" id="IPR035917">
    <property type="entry name" value="YjbQ-like_sf"/>
</dbReference>
<dbReference type="Pfam" id="PF01894">
    <property type="entry name" value="YjbQ"/>
    <property type="match status" value="1"/>
</dbReference>
<organism evidence="2">
    <name type="scientific">marine sediment metagenome</name>
    <dbReference type="NCBI Taxonomy" id="412755"/>
    <lineage>
        <taxon>unclassified sequences</taxon>
        <taxon>metagenomes</taxon>
        <taxon>ecological metagenomes</taxon>
    </lineage>
</organism>
<evidence type="ECO:0000313" key="2">
    <source>
        <dbReference type="EMBL" id="KKK51848.1"/>
    </source>
</evidence>
<dbReference type="Gene3D" id="2.60.120.460">
    <property type="entry name" value="YjbQ-like"/>
    <property type="match status" value="1"/>
</dbReference>
<accession>A0A0F8W5N2</accession>
<gene>
    <name evidence="2" type="ORF">LCGC14_3110860</name>
</gene>
<dbReference type="InterPro" id="IPR001602">
    <property type="entry name" value="UPF0047_YjbQ-like"/>
</dbReference>
<feature type="non-terminal residue" evidence="2">
    <location>
        <position position="120"/>
    </location>
</feature>
<dbReference type="EMBL" id="LAZR01067304">
    <property type="protein sequence ID" value="KKK51848.1"/>
    <property type="molecule type" value="Genomic_DNA"/>
</dbReference>
<dbReference type="AlphaFoldDB" id="A0A0F8W5N2"/>
<evidence type="ECO:0008006" key="3">
    <source>
        <dbReference type="Google" id="ProtNLM"/>
    </source>
</evidence>
<name>A0A0F8W5N2_9ZZZZ</name>
<comment type="similarity">
    <text evidence="1">Belongs to the UPF0047 family.</text>
</comment>
<dbReference type="PANTHER" id="PTHR30615:SF8">
    <property type="entry name" value="UPF0047 PROTEIN C4A8.02C"/>
    <property type="match status" value="1"/>
</dbReference>
<dbReference type="NCBIfam" id="TIGR00149">
    <property type="entry name" value="TIGR00149_YjbQ"/>
    <property type="match status" value="1"/>
</dbReference>
<dbReference type="SUPFAM" id="SSF111038">
    <property type="entry name" value="YjbQ-like"/>
    <property type="match status" value="1"/>
</dbReference>
<protein>
    <recommendedName>
        <fullName evidence="3">Secondary thiamine-phosphate synthase enzyme</fullName>
    </recommendedName>
</protein>
<dbReference type="PANTHER" id="PTHR30615">
    <property type="entry name" value="UNCHARACTERIZED PROTEIN YJBQ-RELATED"/>
    <property type="match status" value="1"/>
</dbReference>
<sequence length="120" mass="13577">MEWAPDKEEDKMKFLSQTFMIRTEKGPQFIDITERVEEVTRQSGVSNGFAVIFSKHTTAAIRINENEPALLGDMERMLEQIAPSCAEYKHNEFAHAFSDNGERPNGHSHCQHLLLGASEA</sequence>
<comment type="caution">
    <text evidence="2">The sequence shown here is derived from an EMBL/GenBank/DDBJ whole genome shotgun (WGS) entry which is preliminary data.</text>
</comment>
<evidence type="ECO:0000256" key="1">
    <source>
        <dbReference type="ARBA" id="ARBA00005534"/>
    </source>
</evidence>
<reference evidence="2" key="1">
    <citation type="journal article" date="2015" name="Nature">
        <title>Complex archaea that bridge the gap between prokaryotes and eukaryotes.</title>
        <authorList>
            <person name="Spang A."/>
            <person name="Saw J.H."/>
            <person name="Jorgensen S.L."/>
            <person name="Zaremba-Niedzwiedzka K."/>
            <person name="Martijn J."/>
            <person name="Lind A.E."/>
            <person name="van Eijk R."/>
            <person name="Schleper C."/>
            <person name="Guy L."/>
            <person name="Ettema T.J."/>
        </authorList>
    </citation>
    <scope>NUCLEOTIDE SEQUENCE</scope>
</reference>
<proteinExistence type="inferred from homology"/>